<gene>
    <name evidence="7" type="ORF">ANG5_0573</name>
</gene>
<keyword evidence="8" id="KW-1185">Reference proteome</keyword>
<evidence type="ECO:0000256" key="3">
    <source>
        <dbReference type="ARBA" id="ARBA00022679"/>
    </source>
</evidence>
<reference evidence="7 8" key="1">
    <citation type="submission" date="2013-09" db="EMBL/GenBank/DDBJ databases">
        <title>Genome Sequences of seven clinical isolates and type strains of anginosus group streptococci.</title>
        <authorList>
            <person name="Maruyama F."/>
            <person name="Sakurai A."/>
            <person name="Ogura Y."/>
            <person name="Homma H."/>
            <person name="Takahashi N."/>
            <person name="Ohtsubo Y."/>
            <person name="Hoshino T."/>
            <person name="Okahashi N."/>
            <person name="Nakagawa I."/>
            <person name="Kimura S."/>
            <person name="Fujiwara T."/>
            <person name="Hayashi T."/>
            <person name="Shintani S."/>
        </authorList>
    </citation>
    <scope>NUCLEOTIDE SEQUENCE [LARGE SCALE GENOMIC DNA]</scope>
    <source>
        <strain evidence="8">CCUG46377</strain>
    </source>
</reference>
<dbReference type="InterPro" id="IPR002941">
    <property type="entry name" value="DNA_methylase_N4/N6"/>
</dbReference>
<evidence type="ECO:0000259" key="6">
    <source>
        <dbReference type="Pfam" id="PF01555"/>
    </source>
</evidence>
<dbReference type="GO" id="GO:0008170">
    <property type="term" value="F:N-methyltransferase activity"/>
    <property type="evidence" value="ECO:0007669"/>
    <property type="project" value="InterPro"/>
</dbReference>
<dbReference type="GO" id="GO:0009307">
    <property type="term" value="P:DNA restriction-modification system"/>
    <property type="evidence" value="ECO:0007669"/>
    <property type="project" value="UniProtKB-KW"/>
</dbReference>
<keyword evidence="4" id="KW-0680">Restriction system</keyword>
<proteinExistence type="inferred from homology"/>
<dbReference type="InterPro" id="IPR001091">
    <property type="entry name" value="RM_Methyltransferase"/>
</dbReference>
<organism evidence="7 8">
    <name type="scientific">Streptococcus constellatus subsp. pharyngis SK1060 = CCUG 46377</name>
    <dbReference type="NCBI Taxonomy" id="1035184"/>
    <lineage>
        <taxon>Bacteria</taxon>
        <taxon>Bacillati</taxon>
        <taxon>Bacillota</taxon>
        <taxon>Bacilli</taxon>
        <taxon>Lactobacillales</taxon>
        <taxon>Streptococcaceae</taxon>
        <taxon>Streptococcus</taxon>
        <taxon>Streptococcus anginosus group</taxon>
    </lineage>
</organism>
<dbReference type="EC" id="2.1.1.-" evidence="5"/>
<dbReference type="SUPFAM" id="SSF53335">
    <property type="entry name" value="S-adenosyl-L-methionine-dependent methyltransferases"/>
    <property type="match status" value="2"/>
</dbReference>
<evidence type="ECO:0000256" key="1">
    <source>
        <dbReference type="ARBA" id="ARBA00006594"/>
    </source>
</evidence>
<keyword evidence="2" id="KW-0489">Methyltransferase</keyword>
<accession>U2YAJ2</accession>
<dbReference type="GO" id="GO:0032259">
    <property type="term" value="P:methylation"/>
    <property type="evidence" value="ECO:0007669"/>
    <property type="project" value="UniProtKB-KW"/>
</dbReference>
<evidence type="ECO:0000313" key="8">
    <source>
        <dbReference type="Proteomes" id="UP000016985"/>
    </source>
</evidence>
<dbReference type="InterPro" id="IPR029063">
    <property type="entry name" value="SAM-dependent_MTases_sf"/>
</dbReference>
<dbReference type="PROSITE" id="PS00092">
    <property type="entry name" value="N6_MTASE"/>
    <property type="match status" value="1"/>
</dbReference>
<evidence type="ECO:0000256" key="2">
    <source>
        <dbReference type="ARBA" id="ARBA00022603"/>
    </source>
</evidence>
<dbReference type="Gene3D" id="3.40.50.150">
    <property type="entry name" value="Vaccinia Virus protein VP39"/>
    <property type="match status" value="2"/>
</dbReference>
<dbReference type="PRINTS" id="PR00508">
    <property type="entry name" value="S21N4MTFRASE"/>
</dbReference>
<dbReference type="Proteomes" id="UP000016985">
    <property type="component" value="Unassembled WGS sequence"/>
</dbReference>
<feature type="domain" description="DNA methylase N-4/N-6" evidence="6">
    <location>
        <begin position="37"/>
        <end position="202"/>
    </location>
</feature>
<evidence type="ECO:0000256" key="5">
    <source>
        <dbReference type="RuleBase" id="RU362026"/>
    </source>
</evidence>
<evidence type="ECO:0000256" key="4">
    <source>
        <dbReference type="ARBA" id="ARBA00022747"/>
    </source>
</evidence>
<dbReference type="InterPro" id="IPR002052">
    <property type="entry name" value="DNA_methylase_N6_adenine_CS"/>
</dbReference>
<dbReference type="RefSeq" id="WP_020997915.1">
    <property type="nucleotide sequence ID" value="NZ_BASX01000003.1"/>
</dbReference>
<dbReference type="Pfam" id="PF01555">
    <property type="entry name" value="N6_N4_Mtase"/>
    <property type="match status" value="1"/>
</dbReference>
<comment type="caution">
    <text evidence="7">The sequence shown here is derived from an EMBL/GenBank/DDBJ whole genome shotgun (WGS) entry which is preliminary data.</text>
</comment>
<sequence length="378" mass="42934">MVSRNSILNIQAIETILSEAGIDEIEIIIREIETQAKKTIKQRIKEAQPHVNEAYDKGEFFLEIYPDYDRSKLPGWVAKEINVAKVIGNSKKTVILPNGRKYQLNNTLNHLSGGEWTYFINSVINTAYKTSGEDSFAHKIRKVHPTPKPPQLMRDIIQFFTKEKELVFDYFMGVGGTLLGAGICDRKAIGIDLNPAYIDAYKRAASEIGVPEFQCVEGDCLEVLGDNKKMEELLSGDEISLVLIDPPYGNMMSREKTGADIKVYGNVATPFTDSDKDFGNLELDIFFDRLKESVEKVLPYVKKRGYVVVFIKDIQPNGKSTNLLHAEIINKLNEIPNMNYKGMKIWADQTAKLFPYGYPFSFVANQIHQYILVFRKEK</sequence>
<keyword evidence="3" id="KW-0808">Transferase</keyword>
<protein>
    <recommendedName>
        <fullName evidence="5">Methyltransferase</fullName>
        <ecNumber evidence="5">2.1.1.-</ecNumber>
    </recommendedName>
</protein>
<dbReference type="EMBL" id="BASX01000003">
    <property type="protein sequence ID" value="GAD44045.1"/>
    <property type="molecule type" value="Genomic_DNA"/>
</dbReference>
<evidence type="ECO:0000313" key="7">
    <source>
        <dbReference type="EMBL" id="GAD44045.1"/>
    </source>
</evidence>
<dbReference type="AlphaFoldDB" id="U2YAJ2"/>
<dbReference type="GO" id="GO:0003677">
    <property type="term" value="F:DNA binding"/>
    <property type="evidence" value="ECO:0007669"/>
    <property type="project" value="InterPro"/>
</dbReference>
<name>U2YAJ2_STRCV</name>
<comment type="similarity">
    <text evidence="1 5">Belongs to the N(4)/N(6)-methyltransferase family.</text>
</comment>